<sequence length="208" mass="25470">MPYFIFYFQNENDSKQNIYLADNLSQLYDYFLNNIDHFRKLFKIIMSTDSPIRKNFNYFYCQDYREQEDHDLFSKLNWTKSKVRLIDVIKNIKPDILFNDITSINSPIQIKFYCVDNIDDKRIKKIIDVNKKQVEYKSNTYRPNYSNIRSDLELEDLISKSNPRMYMEFLQKGMKILKYYYPHADSSMLIQKINQLWKLHQRIYYMEA</sequence>
<accession>A0A2L2DLG2</accession>
<reference evidence="1" key="1">
    <citation type="journal article" date="2017" name="Front. Microbiol.">
        <title>Genome Characterization of the First Mimiviruses of Lineage C Isolated in Brazil.</title>
        <authorList>
            <person name="Assis F.L."/>
            <person name="Franco-Luiz A.P.M."/>
            <person name="Dos Santos R.N."/>
            <person name="Campos F.S."/>
            <person name="Dornas F.P."/>
            <person name="Borato P.V.M."/>
            <person name="Franco A.C."/>
            <person name="Abrahao J.S."/>
            <person name="Colson P."/>
            <person name="Scola B."/>
        </authorList>
    </citation>
    <scope>NUCLEOTIDE SEQUENCE [LARGE SCALE GENOMIC DNA]</scope>
</reference>
<dbReference type="EMBL" id="MG602508">
    <property type="protein sequence ID" value="AVG46990.1"/>
    <property type="molecule type" value="Genomic_DNA"/>
</dbReference>
<organism evidence="1">
    <name type="scientific">Acanthamoeba polyphaga mimivirus</name>
    <name type="common">APMV</name>
    <dbReference type="NCBI Taxonomy" id="212035"/>
    <lineage>
        <taxon>Viruses</taxon>
        <taxon>Varidnaviria</taxon>
        <taxon>Bamfordvirae</taxon>
        <taxon>Nucleocytoviricota</taxon>
        <taxon>Megaviricetes</taxon>
        <taxon>Imitervirales</taxon>
        <taxon>Mimiviridae</taxon>
        <taxon>Megamimivirinae</taxon>
        <taxon>Mimivirus</taxon>
        <taxon>Mimivirus bradfordmassiliense</taxon>
    </lineage>
</organism>
<proteinExistence type="predicted"/>
<protein>
    <submittedName>
        <fullName evidence="1">Uncharacterized protein</fullName>
    </submittedName>
</protein>
<organismHost>
    <name type="scientific">Acanthamoeba polyphaga</name>
    <name type="common">Amoeba</name>
    <dbReference type="NCBI Taxonomy" id="5757"/>
</organismHost>
<dbReference type="Proteomes" id="UP000279644">
    <property type="component" value="Segment"/>
</dbReference>
<evidence type="ECO:0000313" key="1">
    <source>
        <dbReference type="EMBL" id="AVG46990.1"/>
    </source>
</evidence>
<name>A0A2L2DLG2_MIMIV</name>